<feature type="region of interest" description="Disordered" evidence="1">
    <location>
        <begin position="416"/>
        <end position="455"/>
    </location>
</feature>
<name>A0AAD9UVK5_ACRCE</name>
<feature type="compositionally biased region" description="Low complexity" evidence="1">
    <location>
        <begin position="159"/>
        <end position="173"/>
    </location>
</feature>
<dbReference type="InterPro" id="IPR046355">
    <property type="entry name" value="Gab1-4-like"/>
</dbReference>
<sequence length="941" mass="105404">MRKMEKGAVIISGYLVKSPPESKLRNIRSWTKRYFVLNANKLLYYYKNEKEKKPIKDPIKLDNCKCVEANLNHERFKFVFSVVLPQRIYYLVAGTQLEMEDWVDKLIKVCGFKRTDECHSQGENSIPKRDTAMPGAHTHPQQTITAPKSLTMNPHGPASSSLSSSRSSLTSPSGACPLSIPKHLVDEQNKSTSADDPSNPHALEAPSEYHERIQRQSEQVGIPTSSTNFQGTQNRANYDMVPSPRPLSSHSQQDNNYDDVPIPQPCEPALSRISPGGNSGNHFSAKDYTLSNKVSMPRPVSQASNTSSQDVYDLVPPPRPLSSSSQDEESLYDVPPKVFDQENYDIVPPVNRPVPTKTSNSLSTNYDTLPPRNSALNARESVYDVLPPGRAVQQESYDIDSSEHRCVSRFQPEAGNENYDILPKPHQAVPDKNYDKVPSARPNAPKPNHVQSRNKQELYDVLPRKDICDIAPWERDSAKEKYDIVPPVHRAATSKANHTLASQECYDVVPCPRPSYDTYDIVPSSRASETYDIVPPPKATKAANCNGHDQHFSDIYDVPPNLQPIYVNDPVHLAAPARPAPYKRKNDPYDTLPTSNRPVSADSGLNASFSSINSLKSEGDDDQEDKYDSPLPALPNTRDSGSLSNDSADDDADSKEIYDRPPSWGVDDSIYDVPPNKEGIYDQLPKHSYSDEVYDTPPGQSDDIYAVPPSSRNLACPVVDRSTKRPPRVNRATKPKTSTPQNHSYCNMAPPVDRSSKRKVFPKTEPSYVNLDGPRTRMQTLPLVKTLPGNSSGGGFFNPMKECPIDFEDELDYTLMKAPTRSEMTRCYSSCKENCRRASDNQECYEEMTVLPTTRQSVDRRSSSSSSSLADNEELYTPMNAMEQRHRRQLLYAEVEIVEGMQNVRIPASTQRKQENTNYTFINEESTRALLQTSHARQGLR</sequence>
<dbReference type="EMBL" id="JARQWQ010000099">
    <property type="protein sequence ID" value="KAK2551282.1"/>
    <property type="molecule type" value="Genomic_DNA"/>
</dbReference>
<feature type="compositionally biased region" description="Polar residues" evidence="1">
    <location>
        <begin position="216"/>
        <end position="236"/>
    </location>
</feature>
<feature type="compositionally biased region" description="Polar residues" evidence="1">
    <location>
        <begin position="592"/>
        <end position="616"/>
    </location>
</feature>
<evidence type="ECO:0000256" key="1">
    <source>
        <dbReference type="SAM" id="MobiDB-lite"/>
    </source>
</evidence>
<feature type="region of interest" description="Disordered" evidence="1">
    <location>
        <begin position="118"/>
        <end position="180"/>
    </location>
</feature>
<dbReference type="Pfam" id="PF00169">
    <property type="entry name" value="PH"/>
    <property type="match status" value="1"/>
</dbReference>
<dbReference type="PROSITE" id="PS50003">
    <property type="entry name" value="PH_DOMAIN"/>
    <property type="match status" value="1"/>
</dbReference>
<feature type="compositionally biased region" description="Basic and acidic residues" evidence="1">
    <location>
        <begin position="118"/>
        <end position="131"/>
    </location>
</feature>
<dbReference type="AlphaFoldDB" id="A0AAD9UVK5"/>
<dbReference type="InterPro" id="IPR011993">
    <property type="entry name" value="PH-like_dom_sf"/>
</dbReference>
<gene>
    <name evidence="3" type="ORF">P5673_027872</name>
</gene>
<dbReference type="GO" id="GO:0035591">
    <property type="term" value="F:signaling adaptor activity"/>
    <property type="evidence" value="ECO:0007669"/>
    <property type="project" value="TreeGrafter"/>
</dbReference>
<feature type="region of interest" description="Disordered" evidence="1">
    <location>
        <begin position="208"/>
        <end position="331"/>
    </location>
</feature>
<keyword evidence="4" id="KW-1185">Reference proteome</keyword>
<dbReference type="SMART" id="SM00233">
    <property type="entry name" value="PH"/>
    <property type="match status" value="1"/>
</dbReference>
<evidence type="ECO:0000259" key="2">
    <source>
        <dbReference type="PROSITE" id="PS50003"/>
    </source>
</evidence>
<feature type="region of interest" description="Disordered" evidence="1">
    <location>
        <begin position="577"/>
        <end position="679"/>
    </location>
</feature>
<organism evidence="3 4">
    <name type="scientific">Acropora cervicornis</name>
    <name type="common">Staghorn coral</name>
    <dbReference type="NCBI Taxonomy" id="6130"/>
    <lineage>
        <taxon>Eukaryota</taxon>
        <taxon>Metazoa</taxon>
        <taxon>Cnidaria</taxon>
        <taxon>Anthozoa</taxon>
        <taxon>Hexacorallia</taxon>
        <taxon>Scleractinia</taxon>
        <taxon>Astrocoeniina</taxon>
        <taxon>Acroporidae</taxon>
        <taxon>Acropora</taxon>
    </lineage>
</organism>
<dbReference type="GO" id="GO:0007165">
    <property type="term" value="P:signal transduction"/>
    <property type="evidence" value="ECO:0007669"/>
    <property type="project" value="TreeGrafter"/>
</dbReference>
<evidence type="ECO:0000313" key="3">
    <source>
        <dbReference type="EMBL" id="KAK2551282.1"/>
    </source>
</evidence>
<feature type="domain" description="PH" evidence="2">
    <location>
        <begin position="8"/>
        <end position="111"/>
    </location>
</feature>
<accession>A0AAD9UVK5</accession>
<dbReference type="PANTHER" id="PTHR45960:SF2">
    <property type="entry name" value="PROTEIN DAUGHTER OF SEVENLESS"/>
    <property type="match status" value="1"/>
</dbReference>
<dbReference type="GO" id="GO:0005737">
    <property type="term" value="C:cytoplasm"/>
    <property type="evidence" value="ECO:0007669"/>
    <property type="project" value="TreeGrafter"/>
</dbReference>
<dbReference type="PANTHER" id="PTHR45960">
    <property type="entry name" value="GRB2-ASSOCIATED-BINDING PROTEIN"/>
    <property type="match status" value="1"/>
</dbReference>
<feature type="compositionally biased region" description="Basic residues" evidence="1">
    <location>
        <begin position="724"/>
        <end position="734"/>
    </location>
</feature>
<evidence type="ECO:0000313" key="4">
    <source>
        <dbReference type="Proteomes" id="UP001249851"/>
    </source>
</evidence>
<feature type="compositionally biased region" description="Polar residues" evidence="1">
    <location>
        <begin position="139"/>
        <end position="152"/>
    </location>
</feature>
<feature type="region of interest" description="Disordered" evidence="1">
    <location>
        <begin position="854"/>
        <end position="874"/>
    </location>
</feature>
<protein>
    <submittedName>
        <fullName evidence="3">GRB2-associated-binding protein 2</fullName>
    </submittedName>
</protein>
<comment type="caution">
    <text evidence="3">The sequence shown here is derived from an EMBL/GenBank/DDBJ whole genome shotgun (WGS) entry which is preliminary data.</text>
</comment>
<feature type="region of interest" description="Disordered" evidence="1">
    <location>
        <begin position="721"/>
        <end position="756"/>
    </location>
</feature>
<feature type="compositionally biased region" description="Polar residues" evidence="1">
    <location>
        <begin position="246"/>
        <end position="255"/>
    </location>
</feature>
<feature type="compositionally biased region" description="Polar residues" evidence="1">
    <location>
        <begin position="301"/>
        <end position="310"/>
    </location>
</feature>
<dbReference type="Gene3D" id="2.30.29.30">
    <property type="entry name" value="Pleckstrin-homology domain (PH domain)/Phosphotyrosine-binding domain (PTB)"/>
    <property type="match status" value="1"/>
</dbReference>
<proteinExistence type="predicted"/>
<reference evidence="3" key="2">
    <citation type="journal article" date="2023" name="Science">
        <title>Genomic signatures of disease resistance in endangered staghorn corals.</title>
        <authorList>
            <person name="Vollmer S.V."/>
            <person name="Selwyn J.D."/>
            <person name="Despard B.A."/>
            <person name="Roesel C.L."/>
        </authorList>
    </citation>
    <scope>NUCLEOTIDE SEQUENCE</scope>
    <source>
        <strain evidence="3">K2</strain>
    </source>
</reference>
<dbReference type="InterPro" id="IPR001849">
    <property type="entry name" value="PH_domain"/>
</dbReference>
<reference evidence="3" key="1">
    <citation type="journal article" date="2023" name="G3 (Bethesda)">
        <title>Whole genome assembly and annotation of the endangered Caribbean coral Acropora cervicornis.</title>
        <authorList>
            <person name="Selwyn J.D."/>
            <person name="Vollmer S.V."/>
        </authorList>
    </citation>
    <scope>NUCLEOTIDE SEQUENCE</scope>
    <source>
        <strain evidence="3">K2</strain>
    </source>
</reference>
<dbReference type="SUPFAM" id="SSF50729">
    <property type="entry name" value="PH domain-like"/>
    <property type="match status" value="1"/>
</dbReference>
<feature type="region of interest" description="Disordered" evidence="1">
    <location>
        <begin position="345"/>
        <end position="373"/>
    </location>
</feature>
<feature type="compositionally biased region" description="Polar residues" evidence="1">
    <location>
        <begin position="356"/>
        <end position="367"/>
    </location>
</feature>
<dbReference type="Proteomes" id="UP001249851">
    <property type="component" value="Unassembled WGS sequence"/>
</dbReference>
<feature type="compositionally biased region" description="Polar residues" evidence="1">
    <location>
        <begin position="735"/>
        <end position="745"/>
    </location>
</feature>